<evidence type="ECO:0000256" key="2">
    <source>
        <dbReference type="ARBA" id="ARBA00006434"/>
    </source>
</evidence>
<evidence type="ECO:0000256" key="7">
    <source>
        <dbReference type="ARBA" id="ARBA00023053"/>
    </source>
</evidence>
<evidence type="ECO:0000256" key="5">
    <source>
        <dbReference type="ARBA" id="ARBA00022692"/>
    </source>
</evidence>
<evidence type="ECO:0000256" key="9">
    <source>
        <dbReference type="ARBA" id="ARBA00023136"/>
    </source>
</evidence>
<protein>
    <submittedName>
        <fullName evidence="13">Sodium:solute symporter</fullName>
    </submittedName>
</protein>
<dbReference type="PANTHER" id="PTHR42985">
    <property type="entry name" value="SODIUM-COUPLED MONOCARBOXYLATE TRANSPORTER"/>
    <property type="match status" value="1"/>
</dbReference>
<gene>
    <name evidence="13" type="ORF">HG543_39550</name>
</gene>
<evidence type="ECO:0000313" key="13">
    <source>
        <dbReference type="EMBL" id="NMO20898.1"/>
    </source>
</evidence>
<dbReference type="GO" id="GO:0005886">
    <property type="term" value="C:plasma membrane"/>
    <property type="evidence" value="ECO:0007669"/>
    <property type="project" value="UniProtKB-SubCell"/>
</dbReference>
<keyword evidence="7" id="KW-0915">Sodium</keyword>
<dbReference type="GO" id="GO:0006814">
    <property type="term" value="P:sodium ion transport"/>
    <property type="evidence" value="ECO:0007669"/>
    <property type="project" value="UniProtKB-KW"/>
</dbReference>
<feature type="transmembrane region" description="Helical" evidence="12">
    <location>
        <begin position="117"/>
        <end position="148"/>
    </location>
</feature>
<feature type="transmembrane region" description="Helical" evidence="12">
    <location>
        <begin position="74"/>
        <end position="96"/>
    </location>
</feature>
<feature type="transmembrane region" description="Helical" evidence="12">
    <location>
        <begin position="513"/>
        <end position="531"/>
    </location>
</feature>
<feature type="transmembrane region" description="Helical" evidence="12">
    <location>
        <begin position="271"/>
        <end position="296"/>
    </location>
</feature>
<feature type="transmembrane region" description="Helical" evidence="12">
    <location>
        <begin position="408"/>
        <end position="432"/>
    </location>
</feature>
<evidence type="ECO:0000256" key="6">
    <source>
        <dbReference type="ARBA" id="ARBA00022989"/>
    </source>
</evidence>
<dbReference type="Proteomes" id="UP000518300">
    <property type="component" value="Unassembled WGS sequence"/>
</dbReference>
<feature type="transmembrane region" description="Helical" evidence="12">
    <location>
        <begin position="42"/>
        <end position="62"/>
    </location>
</feature>
<dbReference type="PANTHER" id="PTHR42985:SF40">
    <property type="entry name" value="LD47995P-RELATED"/>
    <property type="match status" value="1"/>
</dbReference>
<feature type="transmembrane region" description="Helical" evidence="12">
    <location>
        <begin position="537"/>
        <end position="558"/>
    </location>
</feature>
<evidence type="ECO:0000256" key="12">
    <source>
        <dbReference type="SAM" id="Phobius"/>
    </source>
</evidence>
<keyword evidence="9 12" id="KW-0472">Membrane</keyword>
<name>A0A848LSF4_9BACT</name>
<comment type="caution">
    <text evidence="13">The sequence shown here is derived from an EMBL/GenBank/DDBJ whole genome shotgun (WGS) entry which is preliminary data.</text>
</comment>
<dbReference type="InterPro" id="IPR001734">
    <property type="entry name" value="Na/solute_symporter"/>
</dbReference>
<proteinExistence type="inferred from homology"/>
<dbReference type="PROSITE" id="PS50283">
    <property type="entry name" value="NA_SOLUT_SYMP_3"/>
    <property type="match status" value="1"/>
</dbReference>
<dbReference type="RefSeq" id="WP_169350103.1">
    <property type="nucleotide sequence ID" value="NZ_JABBJJ010000279.1"/>
</dbReference>
<feature type="transmembrane region" description="Helical" evidence="12">
    <location>
        <begin position="484"/>
        <end position="506"/>
    </location>
</feature>
<reference evidence="13 14" key="1">
    <citation type="submission" date="2020-04" db="EMBL/GenBank/DDBJ databases">
        <title>Draft genome of Pyxidicoccus fallax type strain.</title>
        <authorList>
            <person name="Whitworth D.E."/>
        </authorList>
    </citation>
    <scope>NUCLEOTIDE SEQUENCE [LARGE SCALE GENOMIC DNA]</scope>
    <source>
        <strain evidence="13 14">DSM 14698</strain>
    </source>
</reference>
<keyword evidence="6 12" id="KW-1133">Transmembrane helix</keyword>
<evidence type="ECO:0000256" key="1">
    <source>
        <dbReference type="ARBA" id="ARBA00004651"/>
    </source>
</evidence>
<keyword evidence="5 12" id="KW-0812">Transmembrane</keyword>
<dbReference type="Gene3D" id="1.20.1730.10">
    <property type="entry name" value="Sodium/glucose cotransporter"/>
    <property type="match status" value="1"/>
</dbReference>
<keyword evidence="14" id="KW-1185">Reference proteome</keyword>
<dbReference type="InterPro" id="IPR051163">
    <property type="entry name" value="Sodium:Solute_Symporter_SSF"/>
</dbReference>
<keyword evidence="8" id="KW-0406">Ion transport</keyword>
<comment type="similarity">
    <text evidence="2 11">Belongs to the sodium:solute symporter (SSF) (TC 2.A.21) family.</text>
</comment>
<evidence type="ECO:0000256" key="4">
    <source>
        <dbReference type="ARBA" id="ARBA00022475"/>
    </source>
</evidence>
<feature type="transmembrane region" description="Helical" evidence="12">
    <location>
        <begin position="181"/>
        <end position="199"/>
    </location>
</feature>
<feature type="transmembrane region" description="Helical" evidence="12">
    <location>
        <begin position="154"/>
        <end position="174"/>
    </location>
</feature>
<keyword evidence="4" id="KW-1003">Cell membrane</keyword>
<feature type="transmembrane region" description="Helical" evidence="12">
    <location>
        <begin position="231"/>
        <end position="250"/>
    </location>
</feature>
<evidence type="ECO:0000313" key="14">
    <source>
        <dbReference type="Proteomes" id="UP000518300"/>
    </source>
</evidence>
<evidence type="ECO:0000256" key="10">
    <source>
        <dbReference type="ARBA" id="ARBA00023201"/>
    </source>
</evidence>
<dbReference type="Pfam" id="PF00474">
    <property type="entry name" value="SSF"/>
    <property type="match status" value="2"/>
</dbReference>
<accession>A0A848LSF4</accession>
<feature type="transmembrane region" description="Helical" evidence="12">
    <location>
        <begin position="453"/>
        <end position="478"/>
    </location>
</feature>
<dbReference type="GO" id="GO:0015293">
    <property type="term" value="F:symporter activity"/>
    <property type="evidence" value="ECO:0007669"/>
    <property type="project" value="TreeGrafter"/>
</dbReference>
<evidence type="ECO:0000256" key="3">
    <source>
        <dbReference type="ARBA" id="ARBA00022448"/>
    </source>
</evidence>
<evidence type="ECO:0000256" key="11">
    <source>
        <dbReference type="RuleBase" id="RU362091"/>
    </source>
</evidence>
<comment type="subcellular location">
    <subcellularLocation>
        <location evidence="1">Cell membrane</location>
        <topology evidence="1">Multi-pass membrane protein</topology>
    </subcellularLocation>
</comment>
<keyword evidence="3" id="KW-0813">Transport</keyword>
<dbReference type="EMBL" id="JABBJJ010000279">
    <property type="protein sequence ID" value="NMO20898.1"/>
    <property type="molecule type" value="Genomic_DNA"/>
</dbReference>
<sequence>MTLLDWLVLVGTTVSIVAWGIWKNRKASTSEDYLRGGRELNWPTIGLSVMATQASAITFLSVPGQAYEDGMRFVQFYFGLPLAMILISAVFVPIYYRLNVITAYEYLESRFDLKTRLLGAFLFLIQRGLAAGITIYAPSIILSAILGWPLEPTVVAMGALVILYTVTGGSKAVSQTQKQQMVVMMGGMVVAAIVIVWRLPEHISFGKAVDVAGALDRMNVVSFDLDVQDRYNFWSGITGGFFLSLSYFGTDQSQVGRYLTGRSVSESRLGLLFNGVLKIPMQFLILFVGVLVFVFYQFNTPPLLFNEPLRARVQGTERAGEFAAVEAKWEQVQADKRAEVERYLAAREAGDAATASASREALRASSKEAGDIRKEAKAVVSRALPGVETKDSDYIFIGFVKRWLPSGLFGLLIAVILSAAMSSIASELTALGATTTVDFYRRVFRRDASDRHVLVASKLFTVFWGLVAVGFATFASLLDNLIQAVNILGSIFYGTVLGIFLVAFFLKHVRGHAVFGAAVLSQGTVIALFMLSDIGYLWFNVIGCALVVVLALALQVVLPRQPEPATTAGA</sequence>
<dbReference type="InterPro" id="IPR038377">
    <property type="entry name" value="Na/Glc_symporter_sf"/>
</dbReference>
<organism evidence="13 14">
    <name type="scientific">Pyxidicoccus fallax</name>
    <dbReference type="NCBI Taxonomy" id="394095"/>
    <lineage>
        <taxon>Bacteria</taxon>
        <taxon>Pseudomonadati</taxon>
        <taxon>Myxococcota</taxon>
        <taxon>Myxococcia</taxon>
        <taxon>Myxococcales</taxon>
        <taxon>Cystobacterineae</taxon>
        <taxon>Myxococcaceae</taxon>
        <taxon>Pyxidicoccus</taxon>
    </lineage>
</organism>
<keyword evidence="10" id="KW-0739">Sodium transport</keyword>
<dbReference type="CDD" id="cd11494">
    <property type="entry name" value="SLC5sbd_NIS-like_u2"/>
    <property type="match status" value="1"/>
</dbReference>
<feature type="transmembrane region" description="Helical" evidence="12">
    <location>
        <begin position="6"/>
        <end position="22"/>
    </location>
</feature>
<dbReference type="AlphaFoldDB" id="A0A848LSF4"/>
<evidence type="ECO:0000256" key="8">
    <source>
        <dbReference type="ARBA" id="ARBA00023065"/>
    </source>
</evidence>